<dbReference type="STRING" id="1890683.A0A427Y3U1"/>
<evidence type="ECO:0000313" key="5">
    <source>
        <dbReference type="EMBL" id="RSH85751.1"/>
    </source>
</evidence>
<dbReference type="SUPFAM" id="SSF53335">
    <property type="entry name" value="S-adenosyl-L-methionine-dependent methyltransferases"/>
    <property type="match status" value="1"/>
</dbReference>
<reference evidence="5 6" key="1">
    <citation type="submission" date="2018-11" db="EMBL/GenBank/DDBJ databases">
        <title>Genome sequence of Saitozyma podzolica DSM 27192.</title>
        <authorList>
            <person name="Aliyu H."/>
            <person name="Gorte O."/>
            <person name="Ochsenreither K."/>
        </authorList>
    </citation>
    <scope>NUCLEOTIDE SEQUENCE [LARGE SCALE GENOMIC DNA]</scope>
    <source>
        <strain evidence="5 6">DSM 27192</strain>
    </source>
</reference>
<feature type="compositionally biased region" description="Basic and acidic residues" evidence="3">
    <location>
        <begin position="343"/>
        <end position="355"/>
    </location>
</feature>
<dbReference type="InterPro" id="IPR013216">
    <property type="entry name" value="Methyltransf_11"/>
</dbReference>
<dbReference type="GO" id="GO:0005737">
    <property type="term" value="C:cytoplasm"/>
    <property type="evidence" value="ECO:0007669"/>
    <property type="project" value="TreeGrafter"/>
</dbReference>
<name>A0A427Y3U1_9TREE</name>
<dbReference type="GO" id="GO:0030488">
    <property type="term" value="P:tRNA methylation"/>
    <property type="evidence" value="ECO:0007669"/>
    <property type="project" value="TreeGrafter"/>
</dbReference>
<dbReference type="GO" id="GO:0002098">
    <property type="term" value="P:tRNA wobble uridine modification"/>
    <property type="evidence" value="ECO:0007669"/>
    <property type="project" value="TreeGrafter"/>
</dbReference>
<feature type="region of interest" description="Disordered" evidence="3">
    <location>
        <begin position="271"/>
        <end position="355"/>
    </location>
</feature>
<dbReference type="PANTHER" id="PTHR13069">
    <property type="entry name" value="ALKYLATED DNA REPAIR PROTEIN ALKB HOMOLOG 8"/>
    <property type="match status" value="1"/>
</dbReference>
<keyword evidence="6" id="KW-1185">Reference proteome</keyword>
<evidence type="ECO:0000256" key="3">
    <source>
        <dbReference type="SAM" id="MobiDB-lite"/>
    </source>
</evidence>
<evidence type="ECO:0000256" key="1">
    <source>
        <dbReference type="ARBA" id="ARBA00022603"/>
    </source>
</evidence>
<comment type="caution">
    <text evidence="5">The sequence shown here is derived from an EMBL/GenBank/DDBJ whole genome shotgun (WGS) entry which is preliminary data.</text>
</comment>
<feature type="compositionally biased region" description="Pro residues" evidence="3">
    <location>
        <begin position="17"/>
        <end position="39"/>
    </location>
</feature>
<evidence type="ECO:0000256" key="2">
    <source>
        <dbReference type="ARBA" id="ARBA00022679"/>
    </source>
</evidence>
<feature type="domain" description="Methyltransferase type 11" evidence="4">
    <location>
        <begin position="89"/>
        <end position="174"/>
    </location>
</feature>
<evidence type="ECO:0000313" key="6">
    <source>
        <dbReference type="Proteomes" id="UP000279259"/>
    </source>
</evidence>
<feature type="compositionally biased region" description="Low complexity" evidence="3">
    <location>
        <begin position="240"/>
        <end position="255"/>
    </location>
</feature>
<protein>
    <submittedName>
        <fullName evidence="5">tRNA methyltransferase, has a role in tRNA modification</fullName>
    </submittedName>
</protein>
<feature type="compositionally biased region" description="Basic and acidic residues" evidence="3">
    <location>
        <begin position="409"/>
        <end position="423"/>
    </location>
</feature>
<proteinExistence type="predicted"/>
<sequence>MGRRNPESATAATAGPSRPPRAAPKPTPPKPPKPPPVPYTPGTDPDAEEQQSVHEVYERIAPHFAQTRYKPWPLVERFLRSLPAGTLGLDSGAGNGKYLPTARDAGLEMIALDRSRGLLGIAREEGGGECVRGDLIGRPWREGVFDFAISIAAIHHLTTPGRRRQAVQDILHVLHLSPSPPYSRFMLYVWAFEQGHDSRRRMGAQAGKRTDKSADKPGSGRQDLGGVDEHASGREAGQRVGVDVPGDVPVEVPDVPDVRVQDVLVPWVMQSRGESSTSASRAKSSSTSTSAPAPAHALASASSSARQGAATTETHNSPPLLDAEEGANRAGDAGLEAGGNARHTAEQPPPKEEQEHQVFHRYYHLFLQGELLELVEQAAREEGFVLKPARAEGGGEGEGEGGGGRGGKRSGDGPREYLSAERRTRGDAAKWLRVVDVGWEADNWWLEGEVGVQSSV</sequence>
<feature type="compositionally biased region" description="Basic and acidic residues" evidence="3">
    <location>
        <begin position="227"/>
        <end position="237"/>
    </location>
</feature>
<dbReference type="EMBL" id="RSCD01000019">
    <property type="protein sequence ID" value="RSH85751.1"/>
    <property type="molecule type" value="Genomic_DNA"/>
</dbReference>
<dbReference type="PANTHER" id="PTHR13069:SF21">
    <property type="entry name" value="ALKYLATED DNA REPAIR PROTEIN ALKB HOMOLOG 8"/>
    <property type="match status" value="1"/>
</dbReference>
<organism evidence="5 6">
    <name type="scientific">Saitozyma podzolica</name>
    <dbReference type="NCBI Taxonomy" id="1890683"/>
    <lineage>
        <taxon>Eukaryota</taxon>
        <taxon>Fungi</taxon>
        <taxon>Dikarya</taxon>
        <taxon>Basidiomycota</taxon>
        <taxon>Agaricomycotina</taxon>
        <taxon>Tremellomycetes</taxon>
        <taxon>Tremellales</taxon>
        <taxon>Trimorphomycetaceae</taxon>
        <taxon>Saitozyma</taxon>
    </lineage>
</organism>
<evidence type="ECO:0000259" key="4">
    <source>
        <dbReference type="Pfam" id="PF08241"/>
    </source>
</evidence>
<dbReference type="InterPro" id="IPR051422">
    <property type="entry name" value="AlkB_tRNA_MeTrf/Diox"/>
</dbReference>
<dbReference type="Proteomes" id="UP000279259">
    <property type="component" value="Unassembled WGS sequence"/>
</dbReference>
<dbReference type="AlphaFoldDB" id="A0A427Y3U1"/>
<gene>
    <name evidence="5" type="primary">TRM9</name>
    <name evidence="5" type="ORF">EHS25_003892</name>
</gene>
<dbReference type="GO" id="GO:0106335">
    <property type="term" value="F:tRNA (5-carboxymethyluridine(34)-5-O)-methyltransferase activity"/>
    <property type="evidence" value="ECO:0007669"/>
    <property type="project" value="TreeGrafter"/>
</dbReference>
<dbReference type="GO" id="GO:0008757">
    <property type="term" value="F:S-adenosylmethionine-dependent methyltransferase activity"/>
    <property type="evidence" value="ECO:0007669"/>
    <property type="project" value="InterPro"/>
</dbReference>
<keyword evidence="2 5" id="KW-0808">Transferase</keyword>
<dbReference type="OrthoDB" id="271595at2759"/>
<dbReference type="GO" id="GO:0000049">
    <property type="term" value="F:tRNA binding"/>
    <property type="evidence" value="ECO:0007669"/>
    <property type="project" value="TreeGrafter"/>
</dbReference>
<feature type="region of interest" description="Disordered" evidence="3">
    <location>
        <begin position="1"/>
        <end position="53"/>
    </location>
</feature>
<feature type="compositionally biased region" description="Gly residues" evidence="3">
    <location>
        <begin position="392"/>
        <end position="405"/>
    </location>
</feature>
<dbReference type="GO" id="GO:0005634">
    <property type="term" value="C:nucleus"/>
    <property type="evidence" value="ECO:0007669"/>
    <property type="project" value="TreeGrafter"/>
</dbReference>
<dbReference type="Gene3D" id="3.40.50.150">
    <property type="entry name" value="Vaccinia Virus protein VP39"/>
    <property type="match status" value="1"/>
</dbReference>
<dbReference type="InterPro" id="IPR029063">
    <property type="entry name" value="SAM-dependent_MTases_sf"/>
</dbReference>
<feature type="region of interest" description="Disordered" evidence="3">
    <location>
        <begin position="200"/>
        <end position="255"/>
    </location>
</feature>
<accession>A0A427Y3U1</accession>
<feature type="compositionally biased region" description="Low complexity" evidence="3">
    <location>
        <begin position="275"/>
        <end position="312"/>
    </location>
</feature>
<feature type="region of interest" description="Disordered" evidence="3">
    <location>
        <begin position="389"/>
        <end position="423"/>
    </location>
</feature>
<dbReference type="Pfam" id="PF08241">
    <property type="entry name" value="Methyltransf_11"/>
    <property type="match status" value="1"/>
</dbReference>
<keyword evidence="1 5" id="KW-0489">Methyltransferase</keyword>